<dbReference type="GO" id="GO:0052381">
    <property type="term" value="F:tRNA dimethylallyltransferase activity"/>
    <property type="evidence" value="ECO:0007669"/>
    <property type="project" value="UniProtKB-EC"/>
</dbReference>
<accession>A0A0F3RDM2</accession>
<dbReference type="EC" id="2.5.1.75" evidence="1"/>
<dbReference type="Proteomes" id="UP000033736">
    <property type="component" value="Unassembled WGS sequence"/>
</dbReference>
<organism evidence="1 2">
    <name type="scientific">Rickettsia argasii T170-B</name>
    <dbReference type="NCBI Taxonomy" id="1268837"/>
    <lineage>
        <taxon>Bacteria</taxon>
        <taxon>Pseudomonadati</taxon>
        <taxon>Pseudomonadota</taxon>
        <taxon>Alphaproteobacteria</taxon>
        <taxon>Rickettsiales</taxon>
        <taxon>Rickettsiaceae</taxon>
        <taxon>Rickettsieae</taxon>
        <taxon>Rickettsia</taxon>
        <taxon>spotted fever group</taxon>
    </lineage>
</organism>
<proteinExistence type="predicted"/>
<dbReference type="EMBL" id="LAOQ01000004">
    <property type="protein sequence ID" value="KJW04373.1"/>
    <property type="molecule type" value="Genomic_DNA"/>
</dbReference>
<comment type="caution">
    <text evidence="1">The sequence shown here is derived from an EMBL/GenBank/DDBJ whole genome shotgun (WGS) entry which is preliminary data.</text>
</comment>
<name>A0A0F3RDM2_9RICK</name>
<gene>
    <name evidence="1" type="ORF">RAT170B_1181</name>
</gene>
<protein>
    <submittedName>
        <fullName evidence="1">tRNA delta(2)-isopentenylpyrophosphate transferase domain protein</fullName>
        <ecNumber evidence="1">2.5.1.75</ecNumber>
    </submittedName>
</protein>
<evidence type="ECO:0000313" key="2">
    <source>
        <dbReference type="Proteomes" id="UP000033736"/>
    </source>
</evidence>
<evidence type="ECO:0000313" key="1">
    <source>
        <dbReference type="EMBL" id="KJW04373.1"/>
    </source>
</evidence>
<keyword evidence="1" id="KW-0808">Transferase</keyword>
<keyword evidence="2" id="KW-1185">Reference proteome</keyword>
<dbReference type="AlphaFoldDB" id="A0A0F3RDM2"/>
<reference evidence="1 2" key="1">
    <citation type="submission" date="2015-01" db="EMBL/GenBank/DDBJ databases">
        <title>Genome Sequencing of Rickettsiales /home/snadendla/prok_pipe/test/illegal_ec_num.txt.</title>
        <authorList>
            <person name="Daugherty S.C."/>
            <person name="Su Q."/>
            <person name="Abolude K."/>
            <person name="Beier-Sexton M."/>
            <person name="Carlyon J.A."/>
            <person name="Carter R."/>
            <person name="Day N.P."/>
            <person name="Dumler S.J."/>
            <person name="Dyachenko V."/>
            <person name="Godinez A."/>
            <person name="Kurtti T.J."/>
            <person name="Lichay M."/>
            <person name="Mullins K.E."/>
            <person name="Ott S."/>
            <person name="Pappas-Brown V."/>
            <person name="Paris D.H."/>
            <person name="Patel P."/>
            <person name="Richards A.L."/>
            <person name="Sadzewicz L."/>
            <person name="Sears K."/>
            <person name="Seidman D."/>
            <person name="Sengamalay N."/>
            <person name="Stenos J."/>
            <person name="Tallon L.J."/>
            <person name="Vincent G."/>
            <person name="Fraser C.M."/>
            <person name="Munderloh U."/>
            <person name="Dunning-Hotopp J.C."/>
        </authorList>
    </citation>
    <scope>NUCLEOTIDE SEQUENCE [LARGE SCALE GENOMIC DNA]</scope>
    <source>
        <strain evidence="1 2">T170-B</strain>
    </source>
</reference>
<sequence>MLSTDKNCLEFFNEKGDDIVHYITAILPSDYIKAFDDILQKPQSNDTYAKVIKIFNEHPEFKQELVENINNPNALKRFNKLSPEK</sequence>
<dbReference type="PATRIC" id="fig|1268837.3.peg.1390"/>